<protein>
    <submittedName>
        <fullName evidence="1">Uncharacterized protein</fullName>
    </submittedName>
</protein>
<keyword evidence="2" id="KW-1185">Reference proteome</keyword>
<organism evidence="1 2">
    <name type="scientific">Jimgerdemannia flammicorona</name>
    <dbReference type="NCBI Taxonomy" id="994334"/>
    <lineage>
        <taxon>Eukaryota</taxon>
        <taxon>Fungi</taxon>
        <taxon>Fungi incertae sedis</taxon>
        <taxon>Mucoromycota</taxon>
        <taxon>Mucoromycotina</taxon>
        <taxon>Endogonomycetes</taxon>
        <taxon>Endogonales</taxon>
        <taxon>Endogonaceae</taxon>
        <taxon>Jimgerdemannia</taxon>
    </lineage>
</organism>
<dbReference type="EMBL" id="RBNJ01002037">
    <property type="protein sequence ID" value="RUS32462.1"/>
    <property type="molecule type" value="Genomic_DNA"/>
</dbReference>
<comment type="caution">
    <text evidence="1">The sequence shown here is derived from an EMBL/GenBank/DDBJ whole genome shotgun (WGS) entry which is preliminary data.</text>
</comment>
<sequence>VNIWYQVEGRDEVLLGGFTGQYVDELLKKIKEKSQLVDSPDTLQPFVKRQESDEEISLRELENMLGRNETLNFGDLVSKYDIWNKNPIIIRLPGLRRKLTELGDGKDLQNLDKCLWFFANSYYGSVW</sequence>
<evidence type="ECO:0000313" key="1">
    <source>
        <dbReference type="EMBL" id="RUS32462.1"/>
    </source>
</evidence>
<name>A0A433QRP1_9FUNG</name>
<dbReference type="Proteomes" id="UP000274822">
    <property type="component" value="Unassembled WGS sequence"/>
</dbReference>
<reference evidence="1 2" key="1">
    <citation type="journal article" date="2018" name="New Phytol.">
        <title>Phylogenomics of Endogonaceae and evolution of mycorrhizas within Mucoromycota.</title>
        <authorList>
            <person name="Chang Y."/>
            <person name="Desiro A."/>
            <person name="Na H."/>
            <person name="Sandor L."/>
            <person name="Lipzen A."/>
            <person name="Clum A."/>
            <person name="Barry K."/>
            <person name="Grigoriev I.V."/>
            <person name="Martin F.M."/>
            <person name="Stajich J.E."/>
            <person name="Smith M.E."/>
            <person name="Bonito G."/>
            <person name="Spatafora J.W."/>
        </authorList>
    </citation>
    <scope>NUCLEOTIDE SEQUENCE [LARGE SCALE GENOMIC DNA]</scope>
    <source>
        <strain evidence="1 2">AD002</strain>
    </source>
</reference>
<feature type="non-terminal residue" evidence="1">
    <location>
        <position position="1"/>
    </location>
</feature>
<gene>
    <name evidence="1" type="ORF">BC938DRAFT_475336</name>
</gene>
<dbReference type="AlphaFoldDB" id="A0A433QRP1"/>
<proteinExistence type="predicted"/>
<evidence type="ECO:0000313" key="2">
    <source>
        <dbReference type="Proteomes" id="UP000274822"/>
    </source>
</evidence>
<accession>A0A433QRP1</accession>